<dbReference type="Pfam" id="PF14693">
    <property type="entry name" value="Ribosomal_TL5_C"/>
    <property type="match status" value="1"/>
</dbReference>
<dbReference type="NCBIfam" id="NF004131">
    <property type="entry name" value="PRK05618.2-1"/>
    <property type="match status" value="1"/>
</dbReference>
<gene>
    <name evidence="5" type="primary">rplY</name>
    <name evidence="5" type="synonym">ctc</name>
    <name evidence="9" type="ORF">EV189_2825</name>
</gene>
<reference evidence="9 10" key="1">
    <citation type="submission" date="2019-02" db="EMBL/GenBank/DDBJ databases">
        <title>Genomic Encyclopedia of Type Strains, Phase IV (KMG-IV): sequencing the most valuable type-strain genomes for metagenomic binning, comparative biology and taxonomic classification.</title>
        <authorList>
            <person name="Goeker M."/>
        </authorList>
    </citation>
    <scope>NUCLEOTIDE SEQUENCE [LARGE SCALE GENOMIC DNA]</scope>
    <source>
        <strain evidence="9 10">DSM 45622</strain>
    </source>
</reference>
<dbReference type="InterPro" id="IPR020057">
    <property type="entry name" value="Ribosomal_bL25_b-dom"/>
</dbReference>
<evidence type="ECO:0000256" key="6">
    <source>
        <dbReference type="SAM" id="MobiDB-lite"/>
    </source>
</evidence>
<proteinExistence type="inferred from homology"/>
<dbReference type="InterPro" id="IPR011035">
    <property type="entry name" value="Ribosomal_bL25/Gln-tRNA_synth"/>
</dbReference>
<dbReference type="SUPFAM" id="SSF50715">
    <property type="entry name" value="Ribosomal protein L25-like"/>
    <property type="match status" value="1"/>
</dbReference>
<dbReference type="GO" id="GO:0008097">
    <property type="term" value="F:5S rRNA binding"/>
    <property type="evidence" value="ECO:0007669"/>
    <property type="project" value="InterPro"/>
</dbReference>
<feature type="domain" description="Large ribosomal subunit protein bL25 L25" evidence="7">
    <location>
        <begin position="6"/>
        <end position="90"/>
    </location>
</feature>
<keyword evidence="2 5" id="KW-0694">RNA-binding</keyword>
<comment type="subunit">
    <text evidence="5">Part of the 50S ribosomal subunit; part of the 5S rRNA/L5/L18/L25 subcomplex. Contacts the 5S rRNA. Binds to the 5S rRNA independently of L5 and L18.</text>
</comment>
<dbReference type="InterPro" id="IPR020056">
    <property type="entry name" value="Rbsml_bL25/Gln-tRNA_synth_N"/>
</dbReference>
<dbReference type="EMBL" id="SGXD01000003">
    <property type="protein sequence ID" value="RZS87396.1"/>
    <property type="molecule type" value="Genomic_DNA"/>
</dbReference>
<evidence type="ECO:0000256" key="5">
    <source>
        <dbReference type="HAMAP-Rule" id="MF_01334"/>
    </source>
</evidence>
<sequence length="215" mass="22168">MTEIRISAQTRTEFGKGAARRTRRADQVPAVVYGHGLAPRHVALPGHDLMLALKTANVLLDLDLDGESVLVLPKAVQRDAVKGHIEHVDLVVVNRGETVTVDVPLHSTGDVAGGGTLVVDTQTVTVETSASAIPTSVEYSVEGLEVGAQVHAGDLSLPEGTTLAEGGEVLVASVIGETTAEQLDAETSASEAELGVVRETPDAEAEADAAPATEG</sequence>
<dbReference type="HAMAP" id="MF_01334">
    <property type="entry name" value="Ribosomal_bL25_CTC"/>
    <property type="match status" value="1"/>
</dbReference>
<dbReference type="Pfam" id="PF01386">
    <property type="entry name" value="Ribosomal_L25p"/>
    <property type="match status" value="1"/>
</dbReference>
<feature type="region of interest" description="Disordered" evidence="6">
    <location>
        <begin position="182"/>
        <end position="215"/>
    </location>
</feature>
<keyword evidence="1 5" id="KW-0699">rRNA-binding</keyword>
<evidence type="ECO:0000256" key="1">
    <source>
        <dbReference type="ARBA" id="ARBA00022730"/>
    </source>
</evidence>
<dbReference type="GO" id="GO:0022625">
    <property type="term" value="C:cytosolic large ribosomal subunit"/>
    <property type="evidence" value="ECO:0007669"/>
    <property type="project" value="TreeGrafter"/>
</dbReference>
<evidence type="ECO:0000313" key="9">
    <source>
        <dbReference type="EMBL" id="RZS87396.1"/>
    </source>
</evidence>
<dbReference type="PANTHER" id="PTHR33284:SF1">
    <property type="entry name" value="RIBOSOMAL PROTEIN L25_GLN-TRNA SYNTHETASE, ANTI-CODON-BINDING DOMAIN-CONTAINING PROTEIN"/>
    <property type="match status" value="1"/>
</dbReference>
<comment type="similarity">
    <text evidence="5">Belongs to the bacterial ribosomal protein bL25 family. CTC subfamily.</text>
</comment>
<protein>
    <recommendedName>
        <fullName evidence="5">Large ribosomal subunit protein bL25</fullName>
    </recommendedName>
    <alternativeName>
        <fullName evidence="5">General stress protein CTC</fullName>
    </alternativeName>
</protein>
<dbReference type="InterPro" id="IPR001021">
    <property type="entry name" value="Ribosomal_bL25_long"/>
</dbReference>
<dbReference type="Gene3D" id="2.170.120.20">
    <property type="entry name" value="Ribosomal protein L25, beta domain"/>
    <property type="match status" value="1"/>
</dbReference>
<comment type="caution">
    <text evidence="9">The sequence shown here is derived from an EMBL/GenBank/DDBJ whole genome shotgun (WGS) entry which is preliminary data.</text>
</comment>
<evidence type="ECO:0000256" key="4">
    <source>
        <dbReference type="ARBA" id="ARBA00023274"/>
    </source>
</evidence>
<evidence type="ECO:0000259" key="7">
    <source>
        <dbReference type="Pfam" id="PF01386"/>
    </source>
</evidence>
<dbReference type="CDD" id="cd00495">
    <property type="entry name" value="Ribosomal_L25_TL5_CTC"/>
    <property type="match status" value="1"/>
</dbReference>
<dbReference type="Proteomes" id="UP000293638">
    <property type="component" value="Unassembled WGS sequence"/>
</dbReference>
<dbReference type="AlphaFoldDB" id="A0A4Q7NQU5"/>
<dbReference type="InterPro" id="IPR020930">
    <property type="entry name" value="Ribosomal_uL5_bac-type"/>
</dbReference>
<dbReference type="InterPro" id="IPR037121">
    <property type="entry name" value="Ribosomal_bL25_C"/>
</dbReference>
<evidence type="ECO:0000256" key="3">
    <source>
        <dbReference type="ARBA" id="ARBA00022980"/>
    </source>
</evidence>
<comment type="function">
    <text evidence="5">This is one of the proteins that binds to the 5S RNA in the ribosome where it forms part of the central protuberance.</text>
</comment>
<dbReference type="InterPro" id="IPR029751">
    <property type="entry name" value="Ribosomal_L25_dom"/>
</dbReference>
<keyword evidence="10" id="KW-1185">Reference proteome</keyword>
<name>A0A4Q7NQU5_9ACTN</name>
<dbReference type="NCBIfam" id="TIGR00731">
    <property type="entry name" value="bL25_bact_ctc"/>
    <property type="match status" value="1"/>
</dbReference>
<dbReference type="RefSeq" id="WP_130493523.1">
    <property type="nucleotide sequence ID" value="NZ_SGXD01000003.1"/>
</dbReference>
<keyword evidence="4 5" id="KW-0687">Ribonucleoprotein</keyword>
<evidence type="ECO:0000313" key="10">
    <source>
        <dbReference type="Proteomes" id="UP000293638"/>
    </source>
</evidence>
<organism evidence="9 10">
    <name type="scientific">Motilibacter rhizosphaerae</name>
    <dbReference type="NCBI Taxonomy" id="598652"/>
    <lineage>
        <taxon>Bacteria</taxon>
        <taxon>Bacillati</taxon>
        <taxon>Actinomycetota</taxon>
        <taxon>Actinomycetes</taxon>
        <taxon>Motilibacterales</taxon>
        <taxon>Motilibacteraceae</taxon>
        <taxon>Motilibacter</taxon>
    </lineage>
</organism>
<dbReference type="Gene3D" id="2.40.240.10">
    <property type="entry name" value="Ribosomal Protein L25, Chain P"/>
    <property type="match status" value="1"/>
</dbReference>
<keyword evidence="3 5" id="KW-0689">Ribosomal protein</keyword>
<dbReference type="GO" id="GO:0006412">
    <property type="term" value="P:translation"/>
    <property type="evidence" value="ECO:0007669"/>
    <property type="project" value="UniProtKB-UniRule"/>
</dbReference>
<dbReference type="OrthoDB" id="5242980at2"/>
<evidence type="ECO:0000256" key="2">
    <source>
        <dbReference type="ARBA" id="ARBA00022884"/>
    </source>
</evidence>
<accession>A0A4Q7NQU5</accession>
<dbReference type="GO" id="GO:0003735">
    <property type="term" value="F:structural constituent of ribosome"/>
    <property type="evidence" value="ECO:0007669"/>
    <property type="project" value="InterPro"/>
</dbReference>
<evidence type="ECO:0000259" key="8">
    <source>
        <dbReference type="Pfam" id="PF14693"/>
    </source>
</evidence>
<dbReference type="PANTHER" id="PTHR33284">
    <property type="entry name" value="RIBOSOMAL PROTEIN L25/GLN-TRNA SYNTHETASE, ANTI-CODON-BINDING DOMAIN-CONTAINING PROTEIN"/>
    <property type="match status" value="1"/>
</dbReference>
<feature type="domain" description="Large ribosomal subunit protein bL25 beta" evidence="8">
    <location>
        <begin position="99"/>
        <end position="175"/>
    </location>
</feature>